<sequence>VLITYLEPCAPETTNTMHVKSSPKNVVNTPM</sequence>
<protein>
    <submittedName>
        <fullName evidence="1">Uncharacterized protein</fullName>
    </submittedName>
</protein>
<dbReference type="EMBL" id="BGPR01082809">
    <property type="protein sequence ID" value="GBL88709.1"/>
    <property type="molecule type" value="Genomic_DNA"/>
</dbReference>
<name>A0A4Y2BB90_ARAVE</name>
<keyword evidence="2" id="KW-1185">Reference proteome</keyword>
<proteinExistence type="predicted"/>
<feature type="non-terminal residue" evidence="1">
    <location>
        <position position="1"/>
    </location>
</feature>
<organism evidence="1 2">
    <name type="scientific">Araneus ventricosus</name>
    <name type="common">Orbweaver spider</name>
    <name type="synonym">Epeira ventricosa</name>
    <dbReference type="NCBI Taxonomy" id="182803"/>
    <lineage>
        <taxon>Eukaryota</taxon>
        <taxon>Metazoa</taxon>
        <taxon>Ecdysozoa</taxon>
        <taxon>Arthropoda</taxon>
        <taxon>Chelicerata</taxon>
        <taxon>Arachnida</taxon>
        <taxon>Araneae</taxon>
        <taxon>Araneomorphae</taxon>
        <taxon>Entelegynae</taxon>
        <taxon>Araneoidea</taxon>
        <taxon>Araneidae</taxon>
        <taxon>Araneus</taxon>
    </lineage>
</organism>
<dbReference type="Proteomes" id="UP000499080">
    <property type="component" value="Unassembled WGS sequence"/>
</dbReference>
<gene>
    <name evidence="1" type="ORF">AVEN_147906_1</name>
</gene>
<evidence type="ECO:0000313" key="2">
    <source>
        <dbReference type="Proteomes" id="UP000499080"/>
    </source>
</evidence>
<accession>A0A4Y2BB90</accession>
<dbReference type="AlphaFoldDB" id="A0A4Y2BB90"/>
<reference evidence="1 2" key="1">
    <citation type="journal article" date="2019" name="Sci. Rep.">
        <title>Orb-weaving spider Araneus ventricosus genome elucidates the spidroin gene catalogue.</title>
        <authorList>
            <person name="Kono N."/>
            <person name="Nakamura H."/>
            <person name="Ohtoshi R."/>
            <person name="Moran D.A.P."/>
            <person name="Shinohara A."/>
            <person name="Yoshida Y."/>
            <person name="Fujiwara M."/>
            <person name="Mori M."/>
            <person name="Tomita M."/>
            <person name="Arakawa K."/>
        </authorList>
    </citation>
    <scope>NUCLEOTIDE SEQUENCE [LARGE SCALE GENOMIC DNA]</scope>
</reference>
<evidence type="ECO:0000313" key="1">
    <source>
        <dbReference type="EMBL" id="GBL88709.1"/>
    </source>
</evidence>
<comment type="caution">
    <text evidence="1">The sequence shown here is derived from an EMBL/GenBank/DDBJ whole genome shotgun (WGS) entry which is preliminary data.</text>
</comment>